<dbReference type="AlphaFoldDB" id="A0A9P1C3G1"/>
<keyword evidence="4" id="KW-1185">Reference proteome</keyword>
<evidence type="ECO:0000313" key="3">
    <source>
        <dbReference type="EMBL" id="CAL4770453.1"/>
    </source>
</evidence>
<sequence>MRLCNLDAKSAAIVEVSLFSHIFSALVLNNAEVGLSLMWQKCEKGGHSWPQLPPAGLGRCPRVGVAAGVLLLMLALLAFTPSMEARRNLRGSAPEQKWMFRGLIDFKKALKAGVADVIHQGTQVATSLGFEEEGGAPAKQVNTTAGGKYLVEELLSNKKLTKEVRLTPTQMGWVQHGRIFNIYMKDAQVGDATRVYIGRDGNVHFDIEDLDVGVECQYDLRLTSLNFGETGRVKGRLKGSGMTLRFPEKGVGRGSCDFQKGLDLEVLDAISDRDAMNVAIDDILQQNLVGVRSEIVEEMEDGLCRALLAPDIFVNDPKAAVPLPAPRSMWPLVVGAVLVLFVLLVATFFLGRCSAQEDYCSQSKVLRDEEEGSSESEGDVNELVNFKHSRYH</sequence>
<reference evidence="3 4" key="2">
    <citation type="submission" date="2024-05" db="EMBL/GenBank/DDBJ databases">
        <authorList>
            <person name="Chen Y."/>
            <person name="Shah S."/>
            <person name="Dougan E. K."/>
            <person name="Thang M."/>
            <person name="Chan C."/>
        </authorList>
    </citation>
    <scope>NUCLEOTIDE SEQUENCE [LARGE SCALE GENOMIC DNA]</scope>
</reference>
<organism evidence="2">
    <name type="scientific">Cladocopium goreaui</name>
    <dbReference type="NCBI Taxonomy" id="2562237"/>
    <lineage>
        <taxon>Eukaryota</taxon>
        <taxon>Sar</taxon>
        <taxon>Alveolata</taxon>
        <taxon>Dinophyceae</taxon>
        <taxon>Suessiales</taxon>
        <taxon>Symbiodiniaceae</taxon>
        <taxon>Cladocopium</taxon>
    </lineage>
</organism>
<gene>
    <name evidence="2" type="ORF">C1SCF055_LOCUS10780</name>
</gene>
<keyword evidence="1" id="KW-0472">Membrane</keyword>
<proteinExistence type="predicted"/>
<protein>
    <submittedName>
        <fullName evidence="2">Uncharacterized protein</fullName>
    </submittedName>
</protein>
<comment type="caution">
    <text evidence="2">The sequence shown here is derived from an EMBL/GenBank/DDBJ whole genome shotgun (WGS) entry which is preliminary data.</text>
</comment>
<evidence type="ECO:0000313" key="2">
    <source>
        <dbReference type="EMBL" id="CAI3983141.1"/>
    </source>
</evidence>
<accession>A0A9P1C3G1</accession>
<evidence type="ECO:0000256" key="1">
    <source>
        <dbReference type="SAM" id="Phobius"/>
    </source>
</evidence>
<dbReference type="EMBL" id="CAMXCT030000779">
    <property type="protein sequence ID" value="CAL4770453.1"/>
    <property type="molecule type" value="Genomic_DNA"/>
</dbReference>
<dbReference type="Proteomes" id="UP001152797">
    <property type="component" value="Unassembled WGS sequence"/>
</dbReference>
<dbReference type="EMBL" id="CAMXCT020000779">
    <property type="protein sequence ID" value="CAL1136516.1"/>
    <property type="molecule type" value="Genomic_DNA"/>
</dbReference>
<feature type="transmembrane region" description="Helical" evidence="1">
    <location>
        <begin position="63"/>
        <end position="80"/>
    </location>
</feature>
<evidence type="ECO:0000313" key="4">
    <source>
        <dbReference type="Proteomes" id="UP001152797"/>
    </source>
</evidence>
<dbReference type="EMBL" id="CAMXCT010000779">
    <property type="protein sequence ID" value="CAI3983141.1"/>
    <property type="molecule type" value="Genomic_DNA"/>
</dbReference>
<feature type="transmembrane region" description="Helical" evidence="1">
    <location>
        <begin position="332"/>
        <end position="351"/>
    </location>
</feature>
<keyword evidence="1" id="KW-0812">Transmembrane</keyword>
<dbReference type="OrthoDB" id="427375at2759"/>
<reference evidence="2" key="1">
    <citation type="submission" date="2022-10" db="EMBL/GenBank/DDBJ databases">
        <authorList>
            <person name="Chen Y."/>
            <person name="Dougan E. K."/>
            <person name="Chan C."/>
            <person name="Rhodes N."/>
            <person name="Thang M."/>
        </authorList>
    </citation>
    <scope>NUCLEOTIDE SEQUENCE</scope>
</reference>
<name>A0A9P1C3G1_9DINO</name>
<keyword evidence="1" id="KW-1133">Transmembrane helix</keyword>